<dbReference type="SUPFAM" id="SSF52467">
    <property type="entry name" value="DHS-like NAD/FAD-binding domain"/>
    <property type="match status" value="1"/>
</dbReference>
<dbReference type="AlphaFoldDB" id="A0A8H6BWK9"/>
<keyword evidence="2" id="KW-0285">Flavoprotein</keyword>
<dbReference type="SMART" id="SM00903">
    <property type="entry name" value="Flavin_Reduct"/>
    <property type="match status" value="1"/>
</dbReference>
<evidence type="ECO:0000256" key="1">
    <source>
        <dbReference type="ARBA" id="ARBA00001917"/>
    </source>
</evidence>
<comment type="cofactor">
    <cofactor evidence="1">
        <name>FMN</name>
        <dbReference type="ChEBI" id="CHEBI:58210"/>
    </cofactor>
</comment>
<evidence type="ECO:0000256" key="2">
    <source>
        <dbReference type="ARBA" id="ARBA00022630"/>
    </source>
</evidence>
<feature type="domain" description="Macro" evidence="9">
    <location>
        <begin position="283"/>
        <end position="478"/>
    </location>
</feature>
<keyword evidence="4" id="KW-0520">NAD</keyword>
<dbReference type="EMBL" id="JABWAD010000060">
    <property type="protein sequence ID" value="KAF6063681.1"/>
    <property type="molecule type" value="Genomic_DNA"/>
</dbReference>
<dbReference type="PANTHER" id="PTHR33798:SF5">
    <property type="entry name" value="FLAVIN REDUCTASE LIKE DOMAIN-CONTAINING PROTEIN"/>
    <property type="match status" value="1"/>
</dbReference>
<evidence type="ECO:0000256" key="3">
    <source>
        <dbReference type="ARBA" id="ARBA00022643"/>
    </source>
</evidence>
<dbReference type="PROSITE" id="PS51154">
    <property type="entry name" value="MACRO"/>
    <property type="match status" value="1"/>
</dbReference>
<proteinExistence type="inferred from homology"/>
<dbReference type="Gene3D" id="2.30.110.10">
    <property type="entry name" value="Electron Transport, Fmn-binding Protein, Chain A"/>
    <property type="match status" value="1"/>
</dbReference>
<gene>
    <name evidence="10" type="ORF">FOB64_005308</name>
</gene>
<keyword evidence="3" id="KW-0288">FMN</keyword>
<comment type="caution">
    <text evidence="10">The sequence shown here is derived from an EMBL/GenBank/DDBJ whole genome shotgun (WGS) entry which is preliminary data.</text>
</comment>
<comment type="caution">
    <text evidence="6">Lacks conserved residue(s) required for the propagation of feature annotation.</text>
</comment>
<dbReference type="Gene3D" id="3.40.220.10">
    <property type="entry name" value="Leucine Aminopeptidase, subunit E, domain 1"/>
    <property type="match status" value="1"/>
</dbReference>
<name>A0A8H6BWK9_CANAX</name>
<dbReference type="Pfam" id="PF01661">
    <property type="entry name" value="Macro"/>
    <property type="match status" value="1"/>
</dbReference>
<dbReference type="InterPro" id="IPR002589">
    <property type="entry name" value="Macro_dom"/>
</dbReference>
<evidence type="ECO:0000256" key="7">
    <source>
        <dbReference type="SAM" id="MobiDB-lite"/>
    </source>
</evidence>
<dbReference type="PROSITE" id="PS50305">
    <property type="entry name" value="SIRTUIN"/>
    <property type="match status" value="1"/>
</dbReference>
<feature type="binding site" evidence="6">
    <location>
        <position position="657"/>
    </location>
    <ligand>
        <name>Zn(2+)</name>
        <dbReference type="ChEBI" id="CHEBI:29105"/>
    </ligand>
</feature>
<evidence type="ECO:0000313" key="11">
    <source>
        <dbReference type="Proteomes" id="UP000536275"/>
    </source>
</evidence>
<feature type="binding site" evidence="6">
    <location>
        <position position="627"/>
    </location>
    <ligand>
        <name>Zn(2+)</name>
        <dbReference type="ChEBI" id="CHEBI:29105"/>
    </ligand>
</feature>
<evidence type="ECO:0000256" key="5">
    <source>
        <dbReference type="ARBA" id="ARBA00038054"/>
    </source>
</evidence>
<keyword evidence="6" id="KW-0479">Metal-binding</keyword>
<evidence type="ECO:0000256" key="6">
    <source>
        <dbReference type="PROSITE-ProRule" id="PRU00236"/>
    </source>
</evidence>
<keyword evidence="6" id="KW-0862">Zinc</keyword>
<dbReference type="Gene3D" id="3.40.50.1220">
    <property type="entry name" value="TPP-binding domain"/>
    <property type="match status" value="1"/>
</dbReference>
<dbReference type="GO" id="GO:0046872">
    <property type="term" value="F:metal ion binding"/>
    <property type="evidence" value="ECO:0007669"/>
    <property type="project" value="UniProtKB-KW"/>
</dbReference>
<organism evidence="10 11">
    <name type="scientific">Candida albicans</name>
    <name type="common">Yeast</name>
    <dbReference type="NCBI Taxonomy" id="5476"/>
    <lineage>
        <taxon>Eukaryota</taxon>
        <taxon>Fungi</taxon>
        <taxon>Dikarya</taxon>
        <taxon>Ascomycota</taxon>
        <taxon>Saccharomycotina</taxon>
        <taxon>Pichiomycetes</taxon>
        <taxon>Debaryomycetaceae</taxon>
        <taxon>Candida/Lodderomyces clade</taxon>
        <taxon>Candida</taxon>
    </lineage>
</organism>
<dbReference type="InterPro" id="IPR012349">
    <property type="entry name" value="Split_barrel_FMN-bd"/>
</dbReference>
<dbReference type="CDD" id="cd02908">
    <property type="entry name" value="Macro_OAADPr_deacetylase"/>
    <property type="match status" value="1"/>
</dbReference>
<sequence>MTNSQKPNEEPKRFGLENQVKRNPHPDFNKVENSRPPFDFENTWTYTQIPNKDWKVGSGANDPSWKDHKKLEIDPYGEGRNPVDNYKTLISAIVPRPIGFVSTVSKTGERNLAPFSYFTMVNHDPPIFTLGFSETGELTINIISEWFVEAANYCSTNAPPGIDEWKLSGLTPLESAKVKPQHVAESAFSVEAKLVMSHEWKSKTDPNRATGVLCIVEGVNFHVREDVINSDLNNLDIGRLKPVSRLGGITYGRTVDGYERLRPDFGKESATNENDNKLHTSVQSLTNNYNIANTTVSLWKGDITTLSGVTAIVNAANSALLGCFQPSHKCIDNVIHTAAGPELRQACYNLMQGKSEPTGSAKITPGFNLPAKYVIHTVGPIIRDGNVTEREQEQLANCYQSSLKALEMVNDEKDKSIAFCCISTGLFAFPKELASTIAINTVQHYLEIHPDSTIKHIVFNVFSDEDKEIYEKNLQSFSVDSSRISSKADDTINHNLNKAHSWLQEADCLIISAGAGLSASEGLDYTSKELFQREYKPFLKYGITSLYGTIGYPWPTKLDFWNFFVYHYINLYKKWGKTDTYQRLLNLSLRFEDSFVITSNADGFFVKNGFGKDRVLTVQGNYANIQCSKNCRSDAYRSMEEMVDKYPLTAKDQIPRCEYCGSEMTVFLRMGDYFNPAIVKNQRKNYNELISGIVRTNQKAVILELGVGLNTPSVLRWPNEDKVERYPENFKLIRVGTGPSSTAPLDDIENTVVINGDIKKVVQLLNK</sequence>
<comment type="similarity">
    <text evidence="5">Belongs to the flavoredoxin family.</text>
</comment>
<evidence type="ECO:0000259" key="8">
    <source>
        <dbReference type="PROSITE" id="PS50305"/>
    </source>
</evidence>
<dbReference type="SMART" id="SM00506">
    <property type="entry name" value="A1pp"/>
    <property type="match status" value="1"/>
</dbReference>
<dbReference type="SUPFAM" id="SSF50475">
    <property type="entry name" value="FMN-binding split barrel"/>
    <property type="match status" value="1"/>
</dbReference>
<reference evidence="10 11" key="1">
    <citation type="submission" date="2020-03" db="EMBL/GenBank/DDBJ databases">
        <title>FDA dAtabase for Regulatory Grade micrObial Sequences (FDA-ARGOS): Supporting development and validation of Infectious Disease Dx tests.</title>
        <authorList>
            <person name="Campos J."/>
            <person name="Goldberg B."/>
            <person name="Tallon L."/>
            <person name="Sadzewicz L."/>
            <person name="Vavikolanu K."/>
            <person name="Mehta A."/>
            <person name="Aluvathingal J."/>
            <person name="Nadendla S."/>
            <person name="Nandy P."/>
            <person name="Geyer C."/>
            <person name="Yan Y."/>
            <person name="Sichtig H."/>
        </authorList>
    </citation>
    <scope>NUCLEOTIDE SEQUENCE [LARGE SCALE GENOMIC DNA]</scope>
    <source>
        <strain evidence="10 11">FDAARGOS_656</strain>
    </source>
</reference>
<dbReference type="Pfam" id="PF01613">
    <property type="entry name" value="Flavin_Reduct"/>
    <property type="match status" value="1"/>
</dbReference>
<evidence type="ECO:0000313" key="10">
    <source>
        <dbReference type="EMBL" id="KAF6063681.1"/>
    </source>
</evidence>
<feature type="region of interest" description="Disordered" evidence="7">
    <location>
        <begin position="1"/>
        <end position="35"/>
    </location>
</feature>
<dbReference type="InterPro" id="IPR029035">
    <property type="entry name" value="DHS-like_NAD/FAD-binding_dom"/>
</dbReference>
<feature type="binding site" evidence="6">
    <location>
        <position position="660"/>
    </location>
    <ligand>
        <name>Zn(2+)</name>
        <dbReference type="ChEBI" id="CHEBI:29105"/>
    </ligand>
</feature>
<feature type="compositionally biased region" description="Basic and acidic residues" evidence="7">
    <location>
        <begin position="24"/>
        <end position="33"/>
    </location>
</feature>
<dbReference type="InterPro" id="IPR043472">
    <property type="entry name" value="Macro_dom-like"/>
</dbReference>
<dbReference type="Proteomes" id="UP000536275">
    <property type="component" value="Unassembled WGS sequence"/>
</dbReference>
<evidence type="ECO:0000256" key="4">
    <source>
        <dbReference type="ARBA" id="ARBA00023027"/>
    </source>
</evidence>
<dbReference type="PANTHER" id="PTHR33798">
    <property type="entry name" value="FLAVOPROTEIN OXYGENASE"/>
    <property type="match status" value="1"/>
</dbReference>
<evidence type="ECO:0000259" key="9">
    <source>
        <dbReference type="PROSITE" id="PS51154"/>
    </source>
</evidence>
<dbReference type="InterPro" id="IPR026590">
    <property type="entry name" value="Ssirtuin_cat_dom"/>
</dbReference>
<dbReference type="GO" id="GO:0010181">
    <property type="term" value="F:FMN binding"/>
    <property type="evidence" value="ECO:0007669"/>
    <property type="project" value="InterPro"/>
</dbReference>
<dbReference type="SUPFAM" id="SSF52949">
    <property type="entry name" value="Macro domain-like"/>
    <property type="match status" value="1"/>
</dbReference>
<feature type="domain" description="Deacetylase sirtuin-type" evidence="8">
    <location>
        <begin position="489"/>
        <end position="767"/>
    </location>
</feature>
<accession>A0A8H6BWK9</accession>
<feature type="binding site" evidence="6">
    <location>
        <position position="631"/>
    </location>
    <ligand>
        <name>Zn(2+)</name>
        <dbReference type="ChEBI" id="CHEBI:29105"/>
    </ligand>
</feature>
<protein>
    <submittedName>
        <fullName evidence="10">Macro domain family protein</fullName>
    </submittedName>
</protein>
<dbReference type="InterPro" id="IPR002563">
    <property type="entry name" value="Flavin_Rdtase-like_dom"/>
</dbReference>